<keyword evidence="1" id="KW-0560">Oxidoreductase</keyword>
<dbReference type="PANTHER" id="PTHR43205:SF7">
    <property type="entry name" value="PROSTAGLANDIN REDUCTASE 1"/>
    <property type="match status" value="1"/>
</dbReference>
<dbReference type="AlphaFoldDB" id="A0A5B8G3A5"/>
<accession>A0A5B8G3A5</accession>
<dbReference type="PANTHER" id="PTHR43205">
    <property type="entry name" value="PROSTAGLANDIN REDUCTASE"/>
    <property type="match status" value="1"/>
</dbReference>
<dbReference type="Gene3D" id="3.90.180.10">
    <property type="entry name" value="Medium-chain alcohol dehydrogenases, catalytic domain"/>
    <property type="match status" value="1"/>
</dbReference>
<dbReference type="Proteomes" id="UP000305888">
    <property type="component" value="Plasmid pD4M1B"/>
</dbReference>
<dbReference type="Pfam" id="PF00107">
    <property type="entry name" value="ADH_zinc_N"/>
    <property type="match status" value="1"/>
</dbReference>
<dbReference type="SUPFAM" id="SSF50129">
    <property type="entry name" value="GroES-like"/>
    <property type="match status" value="1"/>
</dbReference>
<dbReference type="InterPro" id="IPR041694">
    <property type="entry name" value="ADH_N_2"/>
</dbReference>
<dbReference type="InterPro" id="IPR020843">
    <property type="entry name" value="ER"/>
</dbReference>
<dbReference type="CDD" id="cd05288">
    <property type="entry name" value="PGDH"/>
    <property type="match status" value="1"/>
</dbReference>
<keyword evidence="4" id="KW-1185">Reference proteome</keyword>
<organism evidence="3 4">
    <name type="scientific">Paroceanicella profunda</name>
    <dbReference type="NCBI Taxonomy" id="2579971"/>
    <lineage>
        <taxon>Bacteria</taxon>
        <taxon>Pseudomonadati</taxon>
        <taxon>Pseudomonadota</taxon>
        <taxon>Alphaproteobacteria</taxon>
        <taxon>Rhodobacterales</taxon>
        <taxon>Paracoccaceae</taxon>
        <taxon>Paroceanicella</taxon>
    </lineage>
</organism>
<keyword evidence="3" id="KW-0614">Plasmid</keyword>
<gene>
    <name evidence="3" type="ORF">FDP22_21460</name>
</gene>
<sequence>MTTARRIYLAAYPQGMPTTEHLKLEDIPLPVPAEGQVLLRVIYLSLDPYMRGRMSPTRSYAAHLHPGDTMVGGTVCEVMESRLEGYAPGDFVLAGAGWQTHALSDGTGLRKLDPAHGPLSAALGVLGMPGFTAYVGLLEHGKPKPGETIVVSAASGAVGQAVGQIGRLLGCRVIGVAGAEDKCRYVTETLGFDAAVNYREDGFPEALAAACPDGVDIYFENVGGPVFEAVLPLMNDFGRIPVCGRIAHYNDSAPPPGPDRLPAAMGLVLTRRLTFRGFLQFDHIERMGDFLREMGGWLAEGKVIYREEIVDGLENTVDAFQGLLTGRNRGKLVIRVGADPTQG</sequence>
<dbReference type="GO" id="GO:0016628">
    <property type="term" value="F:oxidoreductase activity, acting on the CH-CH group of donors, NAD or NADP as acceptor"/>
    <property type="evidence" value="ECO:0007669"/>
    <property type="project" value="InterPro"/>
</dbReference>
<feature type="domain" description="Enoyl reductase (ER)" evidence="2">
    <location>
        <begin position="18"/>
        <end position="334"/>
    </location>
</feature>
<dbReference type="OrthoDB" id="9805663at2"/>
<dbReference type="RefSeq" id="WP_138576221.1">
    <property type="nucleotide sequence ID" value="NZ_CP040820.1"/>
</dbReference>
<dbReference type="EMBL" id="CP040820">
    <property type="protein sequence ID" value="QDL94440.1"/>
    <property type="molecule type" value="Genomic_DNA"/>
</dbReference>
<dbReference type="InterPro" id="IPR011032">
    <property type="entry name" value="GroES-like_sf"/>
</dbReference>
<dbReference type="KEGG" id="ppru:FDP22_21460"/>
<evidence type="ECO:0000313" key="4">
    <source>
        <dbReference type="Proteomes" id="UP000305888"/>
    </source>
</evidence>
<dbReference type="SMART" id="SM00829">
    <property type="entry name" value="PKS_ER"/>
    <property type="match status" value="1"/>
</dbReference>
<evidence type="ECO:0000313" key="3">
    <source>
        <dbReference type="EMBL" id="QDL94440.1"/>
    </source>
</evidence>
<protein>
    <submittedName>
        <fullName evidence="3">NADP-dependent oxidoreductase</fullName>
    </submittedName>
</protein>
<name>A0A5B8G3A5_9RHOB</name>
<dbReference type="Gene3D" id="3.40.50.720">
    <property type="entry name" value="NAD(P)-binding Rossmann-like Domain"/>
    <property type="match status" value="1"/>
</dbReference>
<dbReference type="SUPFAM" id="SSF51735">
    <property type="entry name" value="NAD(P)-binding Rossmann-fold domains"/>
    <property type="match status" value="1"/>
</dbReference>
<dbReference type="Pfam" id="PF16884">
    <property type="entry name" value="ADH_N_2"/>
    <property type="match status" value="1"/>
</dbReference>
<proteinExistence type="predicted"/>
<evidence type="ECO:0000259" key="2">
    <source>
        <dbReference type="SMART" id="SM00829"/>
    </source>
</evidence>
<geneLocation type="plasmid" evidence="4">
    <name>pd4m1b</name>
</geneLocation>
<evidence type="ECO:0000256" key="1">
    <source>
        <dbReference type="ARBA" id="ARBA00023002"/>
    </source>
</evidence>
<dbReference type="FunFam" id="3.40.50.720:FF:000121">
    <property type="entry name" value="Prostaglandin reductase 2"/>
    <property type="match status" value="1"/>
</dbReference>
<dbReference type="InterPro" id="IPR045010">
    <property type="entry name" value="MDR_fam"/>
</dbReference>
<dbReference type="InterPro" id="IPR013149">
    <property type="entry name" value="ADH-like_C"/>
</dbReference>
<reference evidence="3 4" key="1">
    <citation type="submission" date="2019-06" db="EMBL/GenBank/DDBJ databases">
        <title>Genome sequence of Rhodobacteraceae bacterium D4M1.</title>
        <authorList>
            <person name="Cao J."/>
        </authorList>
    </citation>
    <scope>NUCLEOTIDE SEQUENCE [LARGE SCALE GENOMIC DNA]</scope>
    <source>
        <strain evidence="3 4">D4M1</strain>
        <plasmid evidence="4">pd4m1b</plasmid>
    </source>
</reference>
<dbReference type="InterPro" id="IPR036291">
    <property type="entry name" value="NAD(P)-bd_dom_sf"/>
</dbReference>